<reference evidence="1 2" key="1">
    <citation type="journal article" date="2013" name="PLoS ONE">
        <title>Assembly-driven community genomics of a hypersaline microbial ecosystem.</title>
        <authorList>
            <person name="Podell S."/>
            <person name="Ugalde J.A."/>
            <person name="Narasingarao P."/>
            <person name="Banfield J.F."/>
            <person name="Heidelberg K.B."/>
            <person name="Allen E.E."/>
        </authorList>
    </citation>
    <scope>NUCLEOTIDE SEQUENCE [LARGE SCALE GENOMIC DNA]</scope>
    <source>
        <strain evidence="2">J07HQW1</strain>
    </source>
</reference>
<accession>U1PBU5</accession>
<gene>
    <name evidence="1" type="ORF">J07HQW1_01064</name>
</gene>
<name>U1PBU5_9EURY</name>
<organism evidence="1 2">
    <name type="scientific">Haloquadratum walsbyi J07HQW1</name>
    <dbReference type="NCBI Taxonomy" id="1238424"/>
    <lineage>
        <taxon>Archaea</taxon>
        <taxon>Methanobacteriati</taxon>
        <taxon>Methanobacteriota</taxon>
        <taxon>Stenosarchaea group</taxon>
        <taxon>Halobacteria</taxon>
        <taxon>Halobacteriales</taxon>
        <taxon>Haloferacaceae</taxon>
        <taxon>Haloquadratum</taxon>
    </lineage>
</organism>
<protein>
    <submittedName>
        <fullName evidence="1">Uncharacterized protein</fullName>
    </submittedName>
</protein>
<proteinExistence type="predicted"/>
<sequence>MRVVDAPGMGIRARGIRVTQAEFERESRGATGNAECMAAKDTASYGCRGEQTINSLWTQKA</sequence>
<dbReference type="HOGENOM" id="CLU_2911455_0_0_2"/>
<evidence type="ECO:0000313" key="2">
    <source>
        <dbReference type="Proteomes" id="UP000030649"/>
    </source>
</evidence>
<dbReference type="Proteomes" id="UP000030649">
    <property type="component" value="Unassembled WGS sequence"/>
</dbReference>
<dbReference type="AlphaFoldDB" id="U1PBU5"/>
<evidence type="ECO:0000313" key="1">
    <source>
        <dbReference type="EMBL" id="ERG91032.1"/>
    </source>
</evidence>
<dbReference type="EMBL" id="KE356560">
    <property type="protein sequence ID" value="ERG91032.1"/>
    <property type="molecule type" value="Genomic_DNA"/>
</dbReference>